<evidence type="ECO:0000313" key="1">
    <source>
        <dbReference type="EMBL" id="DAE32614.1"/>
    </source>
</evidence>
<proteinExistence type="predicted"/>
<protein>
    <submittedName>
        <fullName evidence="1">Uncharacterized protein</fullName>
    </submittedName>
</protein>
<dbReference type="EMBL" id="BK059125">
    <property type="protein sequence ID" value="DAE32614.1"/>
    <property type="molecule type" value="Genomic_DNA"/>
</dbReference>
<sequence length="32" mass="3540">MRLTAARSTSIRITTSAIAIRTTVCVSLIYNR</sequence>
<reference evidence="1" key="1">
    <citation type="journal article" date="2021" name="Proc. Natl. Acad. Sci. U.S.A.">
        <title>A Catalog of Tens of Thousands of Viruses from Human Metagenomes Reveals Hidden Associations with Chronic Diseases.</title>
        <authorList>
            <person name="Tisza M.J."/>
            <person name="Buck C.B."/>
        </authorList>
    </citation>
    <scope>NUCLEOTIDE SEQUENCE</scope>
    <source>
        <strain evidence="1">CtJpG3</strain>
    </source>
</reference>
<accession>A0A8S5RMP7</accession>
<organism evidence="1">
    <name type="scientific">virus sp. ctJpG3</name>
    <dbReference type="NCBI Taxonomy" id="2825812"/>
    <lineage>
        <taxon>Viruses</taxon>
    </lineage>
</organism>
<name>A0A8S5RMP7_9VIRU</name>